<evidence type="ECO:0000256" key="6">
    <source>
        <dbReference type="PROSITE-ProRule" id="PRU00146"/>
    </source>
</evidence>
<dbReference type="PROSITE" id="PS01359">
    <property type="entry name" value="ZF_PHD_1"/>
    <property type="match status" value="1"/>
</dbReference>
<evidence type="ECO:0000256" key="7">
    <source>
        <dbReference type="SAM" id="MobiDB-lite"/>
    </source>
</evidence>
<dbReference type="GO" id="GO:0045893">
    <property type="term" value="P:positive regulation of DNA-templated transcription"/>
    <property type="evidence" value="ECO:0007669"/>
    <property type="project" value="TreeGrafter"/>
</dbReference>
<dbReference type="EMBL" id="CP144546">
    <property type="protein sequence ID" value="WVW85448.1"/>
    <property type="molecule type" value="Genomic_DNA"/>
</dbReference>
<feature type="compositionally biased region" description="Basic and acidic residues" evidence="7">
    <location>
        <begin position="482"/>
        <end position="503"/>
    </location>
</feature>
<feature type="compositionally biased region" description="Basic and acidic residues" evidence="7">
    <location>
        <begin position="532"/>
        <end position="546"/>
    </location>
</feature>
<feature type="region of interest" description="Disordered" evidence="7">
    <location>
        <begin position="1"/>
        <end position="273"/>
    </location>
</feature>
<dbReference type="InterPro" id="IPR037869">
    <property type="entry name" value="Spp1/CFP1"/>
</dbReference>
<keyword evidence="10" id="KW-1185">Reference proteome</keyword>
<evidence type="ECO:0000313" key="9">
    <source>
        <dbReference type="EMBL" id="WVW85448.1"/>
    </source>
</evidence>
<feature type="compositionally biased region" description="Acidic residues" evidence="7">
    <location>
        <begin position="201"/>
        <end position="210"/>
    </location>
</feature>
<keyword evidence="5" id="KW-0539">Nucleus</keyword>
<name>A0AAJ8MA48_9TREE</name>
<evidence type="ECO:0000259" key="8">
    <source>
        <dbReference type="PROSITE" id="PS50016"/>
    </source>
</evidence>
<dbReference type="AlphaFoldDB" id="A0AAJ8MA48"/>
<dbReference type="SMART" id="SM00249">
    <property type="entry name" value="PHD"/>
    <property type="match status" value="1"/>
</dbReference>
<keyword evidence="2" id="KW-0479">Metal-binding</keyword>
<evidence type="ECO:0000256" key="4">
    <source>
        <dbReference type="ARBA" id="ARBA00022833"/>
    </source>
</evidence>
<feature type="domain" description="PHD-type" evidence="8">
    <location>
        <begin position="719"/>
        <end position="773"/>
    </location>
</feature>
<proteinExistence type="predicted"/>
<feature type="compositionally biased region" description="Low complexity" evidence="7">
    <location>
        <begin position="671"/>
        <end position="711"/>
    </location>
</feature>
<dbReference type="PANTHER" id="PTHR46174">
    <property type="entry name" value="CXXC-TYPE ZINC FINGER PROTEIN 1"/>
    <property type="match status" value="1"/>
</dbReference>
<protein>
    <recommendedName>
        <fullName evidence="8">PHD-type domain-containing protein</fullName>
    </recommendedName>
</protein>
<reference evidence="9" key="1">
    <citation type="submission" date="2013-07" db="EMBL/GenBank/DDBJ databases">
        <authorList>
            <consortium name="The Broad Institute Genome Sequencing Platform"/>
            <person name="Cuomo C."/>
            <person name="Litvintseva A."/>
            <person name="Chen Y."/>
            <person name="Heitman J."/>
            <person name="Sun S."/>
            <person name="Springer D."/>
            <person name="Dromer F."/>
            <person name="Young S.K."/>
            <person name="Zeng Q."/>
            <person name="Gargeya S."/>
            <person name="Fitzgerald M."/>
            <person name="Abouelleil A."/>
            <person name="Alvarado L."/>
            <person name="Berlin A.M."/>
            <person name="Chapman S.B."/>
            <person name="Dewar J."/>
            <person name="Goldberg J."/>
            <person name="Griggs A."/>
            <person name="Gujja S."/>
            <person name="Hansen M."/>
            <person name="Howarth C."/>
            <person name="Imamovic A."/>
            <person name="Larimer J."/>
            <person name="McCowan C."/>
            <person name="Murphy C."/>
            <person name="Pearson M."/>
            <person name="Priest M."/>
            <person name="Roberts A."/>
            <person name="Saif S."/>
            <person name="Shea T."/>
            <person name="Sykes S."/>
            <person name="Wortman J."/>
            <person name="Nusbaum C."/>
            <person name="Birren B."/>
        </authorList>
    </citation>
    <scope>NUCLEOTIDE SEQUENCE</scope>
    <source>
        <strain evidence="9">CBS 10118</strain>
    </source>
</reference>
<dbReference type="InterPro" id="IPR001965">
    <property type="entry name" value="Znf_PHD"/>
</dbReference>
<feature type="compositionally biased region" description="Acidic residues" evidence="7">
    <location>
        <begin position="121"/>
        <end position="135"/>
    </location>
</feature>
<feature type="compositionally biased region" description="Polar residues" evidence="7">
    <location>
        <begin position="520"/>
        <end position="531"/>
    </location>
</feature>
<evidence type="ECO:0000256" key="5">
    <source>
        <dbReference type="ARBA" id="ARBA00023242"/>
    </source>
</evidence>
<gene>
    <name evidence="9" type="ORF">I302_107486</name>
</gene>
<reference evidence="9" key="2">
    <citation type="submission" date="2024-02" db="EMBL/GenBank/DDBJ databases">
        <title>Comparative genomics of Cryptococcus and Kwoniella reveals pathogenesis evolution and contrasting modes of karyotype evolution via chromosome fusion or intercentromeric recombination.</title>
        <authorList>
            <person name="Coelho M.A."/>
            <person name="David-Palma M."/>
            <person name="Shea T."/>
            <person name="Bowers K."/>
            <person name="McGinley-Smith S."/>
            <person name="Mohammad A.W."/>
            <person name="Gnirke A."/>
            <person name="Yurkov A.M."/>
            <person name="Nowrousian M."/>
            <person name="Sun S."/>
            <person name="Cuomo C.A."/>
            <person name="Heitman J."/>
        </authorList>
    </citation>
    <scope>NUCLEOTIDE SEQUENCE</scope>
    <source>
        <strain evidence="9">CBS 10118</strain>
    </source>
</reference>
<sequence>MARHLPIPANDSEQERESSADPLDLISPPRPEPIPLPPTSSSRPKSTSGSSSRSRSKRNSTVPSRSSSRSASPTKGSTEISRGRGRGGAKTRGSGSTSRSPEKKVVNRIIHRSEPVSNSDTDGEEEGGELEEEEGLMTSAQRKVKRRRIHSESEDGGDRPSATVSPRIQAEETQEEENGGDTEAPSEILPGLEGGIRMDGIEEVEIESMEDPMKQDNNTAQEDTLADPSGQVEDGMQAIPDEQGGIEIEENQGKEESDIQQLMRTHDQPNDAEAIQTDTDIQEDHLPIQEDAAEQESIELGHLISSPAAHTNILPSATIGPISAADSSTETTSLAEQSGEYALEPKDVVTEQRRMDEEDQDVTMIDAAQEIELPSTSTEDAGNAAKDQPDADISIHQPVSFQADCFPTEVETAAEEEVVKGNKEGIEPLREVELPGPVSNSEEVLGEKVKPLVPVQSMEEPKQQMREVVQNETVEQMEMEPTNDHEESGPDKQKEQEVVKESTENIDEQLQDEKMDVDETSPSKVGNTASTHRVDKEERDEGEMKIDPTAQSQAKEAEGEVELDPMPHTEEVQAEREGEGEMEIESNNLEEASDTPAPSSPAKSIAASQASTSTTKPAKKPSAANNKKKLASTASKKSSTPLSTGSASGSAKKGAGAAKGKGKTKVEELKGTSSSKPKSKSGIAASSEPPLTPTTPTRPSSLSANSPSLNPYQSPDKNAIYCVCRKPYSEEEDEVMMVGCESCDNWFHPGCVGLTEDMVEALDVYICKSCERSTHQRTIYKQLCKREGCSKSLAGSSSKFCSSSCAFQYSQSILSSMSNKNTLKQLAKTFIGYPQPRLGISTITHNPESTIISSGSKSDRLVELEKQLANVNRSIELVNKRQRILDQVIVRAENAMLAPNGNEVEEEEEVVHSKKGKKKKGAMNGGGKDDKPCGWDRVLIADDEEVVRYELNLVEDEPKVENGVNEENGNAEDQRQEGLCMRGKRRCDRHQGWQRTIAAQLEIELSGLERCQKNLTEYIDGLKSTSKIRFFTDEIRLVDT</sequence>
<evidence type="ECO:0000256" key="3">
    <source>
        <dbReference type="ARBA" id="ARBA00022771"/>
    </source>
</evidence>
<dbReference type="GO" id="GO:0048188">
    <property type="term" value="C:Set1C/COMPASS complex"/>
    <property type="evidence" value="ECO:0007669"/>
    <property type="project" value="InterPro"/>
</dbReference>
<dbReference type="GeneID" id="30211172"/>
<accession>A0AAJ8MA48</accession>
<dbReference type="PANTHER" id="PTHR46174:SF1">
    <property type="entry name" value="CXXC-TYPE ZINC FINGER PROTEIN 1"/>
    <property type="match status" value="1"/>
</dbReference>
<keyword evidence="3 6" id="KW-0863">Zinc-finger</keyword>
<dbReference type="PROSITE" id="PS50016">
    <property type="entry name" value="ZF_PHD_2"/>
    <property type="match status" value="1"/>
</dbReference>
<feature type="compositionally biased region" description="Basic and acidic residues" evidence="7">
    <location>
        <begin position="565"/>
        <end position="579"/>
    </location>
</feature>
<feature type="compositionally biased region" description="Low complexity" evidence="7">
    <location>
        <begin position="39"/>
        <end position="78"/>
    </location>
</feature>
<dbReference type="Pfam" id="PF00628">
    <property type="entry name" value="PHD"/>
    <property type="match status" value="1"/>
</dbReference>
<feature type="compositionally biased region" description="Acidic residues" evidence="7">
    <location>
        <begin position="504"/>
        <end position="519"/>
    </location>
</feature>
<dbReference type="Gene3D" id="3.30.40.10">
    <property type="entry name" value="Zinc/RING finger domain, C3HC4 (zinc finger)"/>
    <property type="match status" value="1"/>
</dbReference>
<dbReference type="InterPro" id="IPR019786">
    <property type="entry name" value="Zinc_finger_PHD-type_CS"/>
</dbReference>
<evidence type="ECO:0000313" key="10">
    <source>
        <dbReference type="Proteomes" id="UP000092730"/>
    </source>
</evidence>
<dbReference type="InterPro" id="IPR011011">
    <property type="entry name" value="Znf_FYVE_PHD"/>
</dbReference>
<dbReference type="SUPFAM" id="SSF57903">
    <property type="entry name" value="FYVE/PHD zinc finger"/>
    <property type="match status" value="1"/>
</dbReference>
<dbReference type="Proteomes" id="UP000092730">
    <property type="component" value="Chromosome 6"/>
</dbReference>
<dbReference type="GO" id="GO:0008270">
    <property type="term" value="F:zinc ion binding"/>
    <property type="evidence" value="ECO:0007669"/>
    <property type="project" value="UniProtKB-KW"/>
</dbReference>
<dbReference type="InterPro" id="IPR019787">
    <property type="entry name" value="Znf_PHD-finger"/>
</dbReference>
<evidence type="ECO:0000256" key="1">
    <source>
        <dbReference type="ARBA" id="ARBA00004123"/>
    </source>
</evidence>
<evidence type="ECO:0000256" key="2">
    <source>
        <dbReference type="ARBA" id="ARBA00022723"/>
    </source>
</evidence>
<feature type="compositionally biased region" description="Low complexity" evidence="7">
    <location>
        <begin position="596"/>
        <end position="658"/>
    </location>
</feature>
<feature type="region of interest" description="Disordered" evidence="7">
    <location>
        <begin position="322"/>
        <end position="399"/>
    </location>
</feature>
<dbReference type="InterPro" id="IPR013083">
    <property type="entry name" value="Znf_RING/FYVE/PHD"/>
</dbReference>
<keyword evidence="4" id="KW-0862">Zinc</keyword>
<comment type="subcellular location">
    <subcellularLocation>
        <location evidence="1">Nucleus</location>
    </subcellularLocation>
</comment>
<organism evidence="9 10">
    <name type="scientific">Kwoniella bestiolae CBS 10118</name>
    <dbReference type="NCBI Taxonomy" id="1296100"/>
    <lineage>
        <taxon>Eukaryota</taxon>
        <taxon>Fungi</taxon>
        <taxon>Dikarya</taxon>
        <taxon>Basidiomycota</taxon>
        <taxon>Agaricomycotina</taxon>
        <taxon>Tremellomycetes</taxon>
        <taxon>Tremellales</taxon>
        <taxon>Cryptococcaceae</taxon>
        <taxon>Kwoniella</taxon>
    </lineage>
</organism>
<feature type="compositionally biased region" description="Basic and acidic residues" evidence="7">
    <location>
        <begin position="343"/>
        <end position="356"/>
    </location>
</feature>
<dbReference type="KEGG" id="kbi:30211172"/>
<feature type="region of interest" description="Disordered" evidence="7">
    <location>
        <begin position="901"/>
        <end position="930"/>
    </location>
</feature>
<dbReference type="RefSeq" id="XP_065726540.1">
    <property type="nucleotide sequence ID" value="XM_065870468.1"/>
</dbReference>
<feature type="compositionally biased region" description="Pro residues" evidence="7">
    <location>
        <begin position="28"/>
        <end position="38"/>
    </location>
</feature>
<feature type="region of interest" description="Disordered" evidence="7">
    <location>
        <begin position="451"/>
        <end position="712"/>
    </location>
</feature>
<feature type="compositionally biased region" description="Polar residues" evidence="7">
    <location>
        <begin position="325"/>
        <end position="336"/>
    </location>
</feature>